<reference evidence="1" key="1">
    <citation type="submission" date="2022-12" db="EMBL/GenBank/DDBJ databases">
        <title>Genome Sequence of Lasiodiplodia mahajangana.</title>
        <authorList>
            <person name="Buettner E."/>
        </authorList>
    </citation>
    <scope>NUCLEOTIDE SEQUENCE</scope>
    <source>
        <strain evidence="1">VT137</strain>
    </source>
</reference>
<organism evidence="1 2">
    <name type="scientific">Lasiodiplodia mahajangana</name>
    <dbReference type="NCBI Taxonomy" id="1108764"/>
    <lineage>
        <taxon>Eukaryota</taxon>
        <taxon>Fungi</taxon>
        <taxon>Dikarya</taxon>
        <taxon>Ascomycota</taxon>
        <taxon>Pezizomycotina</taxon>
        <taxon>Dothideomycetes</taxon>
        <taxon>Dothideomycetes incertae sedis</taxon>
        <taxon>Botryosphaeriales</taxon>
        <taxon>Botryosphaeriaceae</taxon>
        <taxon>Lasiodiplodia</taxon>
    </lineage>
</organism>
<evidence type="ECO:0000313" key="2">
    <source>
        <dbReference type="Proteomes" id="UP001153332"/>
    </source>
</evidence>
<gene>
    <name evidence="1" type="ORF">O1611_g3034</name>
</gene>
<proteinExistence type="predicted"/>
<dbReference type="EMBL" id="JAPUUL010000463">
    <property type="protein sequence ID" value="KAJ8130593.1"/>
    <property type="molecule type" value="Genomic_DNA"/>
</dbReference>
<protein>
    <submittedName>
        <fullName evidence="1">Uncharacterized protein</fullName>
    </submittedName>
</protein>
<keyword evidence="2" id="KW-1185">Reference proteome</keyword>
<name>A0ACC2JSW8_9PEZI</name>
<sequence>MSHPQVLFPQTMFTGPSLLQARRETIQQVTVKAQLKKLKETGQYECFNLKWQPIYDDKSRWPSPPPVYWDSDVAKWIEGACYMLTEQYDAEIDAAVRELVQMIRDAQQEDGYIDVYFTVIEPGKRWSNLRDQHELYNAGHLIEAALAHSNYYKNDLLIEVIHKYVKLIRSVFGPGDDQRHGYPGHPEIELALARFYCATGNQDAYDLAQYFIEERGNPTGQEGKMYYEWEREKRGDNPWKRPDCYPMHLDYWYSQAHMPILQQKTIEGHAVRALYLFTGVANLLSLDELGIKPFAAREQYLETLRALWNNMVDKKMYLTGGIGSMMQWEGFGIDYYLPQGSDEGGCYNETCASIGVMMLAERLLHVELNSKYADVMELCLYNAVMTAMSLGGNAFTYVNQLASSEKDKNIRAAYANRGLGDLLSGLTRPAARRMCRDYSAALAATFGTMAVDEHPVVLEQKSNWPWEGNVIFQLEVPPTANTTIRLRIPSWAKRRFTLTPTLKSATVVDGYLVLPPSYTSGNKAFTLQVHGFEPRYISPHPYTNQRTLTLARGPLIYCVEDVDNPWENDHFRNVGISFGSPVSEEEHVIDEMGERYVGLRAVGWVRKVDQWSQGEQGLEPGLSIAAEVPEAKELSFIPYYLRANRGGKGHMRVGLLNG</sequence>
<accession>A0ACC2JSW8</accession>
<comment type="caution">
    <text evidence="1">The sequence shown here is derived from an EMBL/GenBank/DDBJ whole genome shotgun (WGS) entry which is preliminary data.</text>
</comment>
<evidence type="ECO:0000313" key="1">
    <source>
        <dbReference type="EMBL" id="KAJ8130593.1"/>
    </source>
</evidence>
<dbReference type="Proteomes" id="UP001153332">
    <property type="component" value="Unassembled WGS sequence"/>
</dbReference>